<organism evidence="1 2">
    <name type="scientific">Russula ochroleuca</name>
    <dbReference type="NCBI Taxonomy" id="152965"/>
    <lineage>
        <taxon>Eukaryota</taxon>
        <taxon>Fungi</taxon>
        <taxon>Dikarya</taxon>
        <taxon>Basidiomycota</taxon>
        <taxon>Agaricomycotina</taxon>
        <taxon>Agaricomycetes</taxon>
        <taxon>Russulales</taxon>
        <taxon>Russulaceae</taxon>
        <taxon>Russula</taxon>
    </lineage>
</organism>
<comment type="caution">
    <text evidence="1">The sequence shown here is derived from an EMBL/GenBank/DDBJ whole genome shotgun (WGS) entry which is preliminary data.</text>
</comment>
<dbReference type="Proteomes" id="UP000759537">
    <property type="component" value="Unassembled WGS sequence"/>
</dbReference>
<sequence>MHESQTGHHDGIVVLTTFSSFNTDSQVGKFQLILQHTFPIVYWISAPGVCNAFFACNLQRSKRCGLVLTPTVMGPRCCVEVGGSGDYPTCLYPYRQIGWHFHRYTVLLTTAGPTNHPGSWSCASSIHDHSIHSALSLTIKDKCEPVPVS</sequence>
<protein>
    <submittedName>
        <fullName evidence="1">Uncharacterized protein</fullName>
    </submittedName>
</protein>
<name>A0A9P5N4E5_9AGAM</name>
<dbReference type="EMBL" id="WHVB01000002">
    <property type="protein sequence ID" value="KAF8486224.1"/>
    <property type="molecule type" value="Genomic_DNA"/>
</dbReference>
<evidence type="ECO:0000313" key="2">
    <source>
        <dbReference type="Proteomes" id="UP000759537"/>
    </source>
</evidence>
<dbReference type="AlphaFoldDB" id="A0A9P5N4E5"/>
<proteinExistence type="predicted"/>
<accession>A0A9P5N4E5</accession>
<gene>
    <name evidence="1" type="ORF">DFH94DRAFT_175593</name>
</gene>
<keyword evidence="2" id="KW-1185">Reference proteome</keyword>
<reference evidence="1" key="2">
    <citation type="journal article" date="2020" name="Nat. Commun.">
        <title>Large-scale genome sequencing of mycorrhizal fungi provides insights into the early evolution of symbiotic traits.</title>
        <authorList>
            <person name="Miyauchi S."/>
            <person name="Kiss E."/>
            <person name="Kuo A."/>
            <person name="Drula E."/>
            <person name="Kohler A."/>
            <person name="Sanchez-Garcia M."/>
            <person name="Morin E."/>
            <person name="Andreopoulos B."/>
            <person name="Barry K.W."/>
            <person name="Bonito G."/>
            <person name="Buee M."/>
            <person name="Carver A."/>
            <person name="Chen C."/>
            <person name="Cichocki N."/>
            <person name="Clum A."/>
            <person name="Culley D."/>
            <person name="Crous P.W."/>
            <person name="Fauchery L."/>
            <person name="Girlanda M."/>
            <person name="Hayes R.D."/>
            <person name="Keri Z."/>
            <person name="LaButti K."/>
            <person name="Lipzen A."/>
            <person name="Lombard V."/>
            <person name="Magnuson J."/>
            <person name="Maillard F."/>
            <person name="Murat C."/>
            <person name="Nolan M."/>
            <person name="Ohm R.A."/>
            <person name="Pangilinan J."/>
            <person name="Pereira M.F."/>
            <person name="Perotto S."/>
            <person name="Peter M."/>
            <person name="Pfister S."/>
            <person name="Riley R."/>
            <person name="Sitrit Y."/>
            <person name="Stielow J.B."/>
            <person name="Szollosi G."/>
            <person name="Zifcakova L."/>
            <person name="Stursova M."/>
            <person name="Spatafora J.W."/>
            <person name="Tedersoo L."/>
            <person name="Vaario L.M."/>
            <person name="Yamada A."/>
            <person name="Yan M."/>
            <person name="Wang P."/>
            <person name="Xu J."/>
            <person name="Bruns T."/>
            <person name="Baldrian P."/>
            <person name="Vilgalys R."/>
            <person name="Dunand C."/>
            <person name="Henrissat B."/>
            <person name="Grigoriev I.V."/>
            <person name="Hibbett D."/>
            <person name="Nagy L.G."/>
            <person name="Martin F.M."/>
        </authorList>
    </citation>
    <scope>NUCLEOTIDE SEQUENCE</scope>
    <source>
        <strain evidence="1">Prilba</strain>
    </source>
</reference>
<reference evidence="1" key="1">
    <citation type="submission" date="2019-10" db="EMBL/GenBank/DDBJ databases">
        <authorList>
            <consortium name="DOE Joint Genome Institute"/>
            <person name="Kuo A."/>
            <person name="Miyauchi S."/>
            <person name="Kiss E."/>
            <person name="Drula E."/>
            <person name="Kohler A."/>
            <person name="Sanchez-Garcia M."/>
            <person name="Andreopoulos B."/>
            <person name="Barry K.W."/>
            <person name="Bonito G."/>
            <person name="Buee M."/>
            <person name="Carver A."/>
            <person name="Chen C."/>
            <person name="Cichocki N."/>
            <person name="Clum A."/>
            <person name="Culley D."/>
            <person name="Crous P.W."/>
            <person name="Fauchery L."/>
            <person name="Girlanda M."/>
            <person name="Hayes R."/>
            <person name="Keri Z."/>
            <person name="LaButti K."/>
            <person name="Lipzen A."/>
            <person name="Lombard V."/>
            <person name="Magnuson J."/>
            <person name="Maillard F."/>
            <person name="Morin E."/>
            <person name="Murat C."/>
            <person name="Nolan M."/>
            <person name="Ohm R."/>
            <person name="Pangilinan J."/>
            <person name="Pereira M."/>
            <person name="Perotto S."/>
            <person name="Peter M."/>
            <person name="Riley R."/>
            <person name="Sitrit Y."/>
            <person name="Stielow B."/>
            <person name="Szollosi G."/>
            <person name="Zifcakova L."/>
            <person name="Stursova M."/>
            <person name="Spatafora J.W."/>
            <person name="Tedersoo L."/>
            <person name="Vaario L.-M."/>
            <person name="Yamada A."/>
            <person name="Yan M."/>
            <person name="Wang P."/>
            <person name="Xu J."/>
            <person name="Bruns T."/>
            <person name="Baldrian P."/>
            <person name="Vilgalys R."/>
            <person name="Henrissat B."/>
            <person name="Grigoriev I.V."/>
            <person name="Hibbett D."/>
            <person name="Nagy L.G."/>
            <person name="Martin F.M."/>
        </authorList>
    </citation>
    <scope>NUCLEOTIDE SEQUENCE</scope>
    <source>
        <strain evidence="1">Prilba</strain>
    </source>
</reference>
<evidence type="ECO:0000313" key="1">
    <source>
        <dbReference type="EMBL" id="KAF8486224.1"/>
    </source>
</evidence>